<dbReference type="OrthoDB" id="7736742at2759"/>
<dbReference type="OMA" id="WTRAVNW"/>
<dbReference type="PANTHER" id="PTHR46145:SF4">
    <property type="entry name" value="HEPARANASE"/>
    <property type="match status" value="1"/>
</dbReference>
<feature type="region of interest" description="Disordered" evidence="1">
    <location>
        <begin position="540"/>
        <end position="603"/>
    </location>
</feature>
<gene>
    <name evidence="3" type="ORF">ZHAS_00011989</name>
</gene>
<feature type="compositionally biased region" description="Acidic residues" evidence="1">
    <location>
        <begin position="812"/>
        <end position="821"/>
    </location>
</feature>
<feature type="compositionally biased region" description="Basic and acidic residues" evidence="1">
    <location>
        <begin position="698"/>
        <end position="707"/>
    </location>
</feature>
<dbReference type="AlphaFoldDB" id="A0A084W1Q7"/>
<feature type="signal peptide" evidence="2">
    <location>
        <begin position="1"/>
        <end position="23"/>
    </location>
</feature>
<evidence type="ECO:0000313" key="3">
    <source>
        <dbReference type="EMBL" id="KFB44151.1"/>
    </source>
</evidence>
<evidence type="ECO:0000313" key="4">
    <source>
        <dbReference type="EnsemblMetazoa" id="ASIC011989-PA"/>
    </source>
</evidence>
<evidence type="ECO:0000256" key="1">
    <source>
        <dbReference type="SAM" id="MobiDB-lite"/>
    </source>
</evidence>
<dbReference type="VEuPathDB" id="VectorBase:ASIS018777"/>
<reference evidence="4" key="2">
    <citation type="submission" date="2020-05" db="UniProtKB">
        <authorList>
            <consortium name="EnsemblMetazoa"/>
        </authorList>
    </citation>
    <scope>IDENTIFICATION</scope>
</reference>
<dbReference type="EnsemblMetazoa" id="ASIC011989-RA">
    <property type="protein sequence ID" value="ASIC011989-PA"/>
    <property type="gene ID" value="ASIC011989"/>
</dbReference>
<feature type="region of interest" description="Disordered" evidence="1">
    <location>
        <begin position="748"/>
        <end position="876"/>
    </location>
</feature>
<reference evidence="3 5" key="1">
    <citation type="journal article" date="2014" name="BMC Genomics">
        <title>Genome sequence of Anopheles sinensis provides insight into genetics basis of mosquito competence for malaria parasites.</title>
        <authorList>
            <person name="Zhou D."/>
            <person name="Zhang D."/>
            <person name="Ding G."/>
            <person name="Shi L."/>
            <person name="Hou Q."/>
            <person name="Ye Y."/>
            <person name="Xu Y."/>
            <person name="Zhou H."/>
            <person name="Xiong C."/>
            <person name="Li S."/>
            <person name="Yu J."/>
            <person name="Hong S."/>
            <person name="Yu X."/>
            <person name="Zou P."/>
            <person name="Chen C."/>
            <person name="Chang X."/>
            <person name="Wang W."/>
            <person name="Lv Y."/>
            <person name="Sun Y."/>
            <person name="Ma L."/>
            <person name="Shen B."/>
            <person name="Zhu C."/>
        </authorList>
    </citation>
    <scope>NUCLEOTIDE SEQUENCE [LARGE SCALE GENOMIC DNA]</scope>
</reference>
<evidence type="ECO:0000313" key="5">
    <source>
        <dbReference type="Proteomes" id="UP000030765"/>
    </source>
</evidence>
<feature type="compositionally biased region" description="Acidic residues" evidence="1">
    <location>
        <begin position="831"/>
        <end position="841"/>
    </location>
</feature>
<dbReference type="GO" id="GO:0031012">
    <property type="term" value="C:extracellular matrix"/>
    <property type="evidence" value="ECO:0007669"/>
    <property type="project" value="TreeGrafter"/>
</dbReference>
<feature type="chain" id="PRO_5001784219" evidence="2">
    <location>
        <begin position="24"/>
        <end position="1069"/>
    </location>
</feature>
<evidence type="ECO:0000256" key="2">
    <source>
        <dbReference type="SAM" id="SignalP"/>
    </source>
</evidence>
<keyword evidence="2" id="KW-0732">Signal</keyword>
<dbReference type="EMBL" id="ATLV01019406">
    <property type="status" value="NOT_ANNOTATED_CDS"/>
    <property type="molecule type" value="Genomic_DNA"/>
</dbReference>
<dbReference type="GO" id="GO:0005615">
    <property type="term" value="C:extracellular space"/>
    <property type="evidence" value="ECO:0007669"/>
    <property type="project" value="TreeGrafter"/>
</dbReference>
<proteinExistence type="predicted"/>
<keyword evidence="5" id="KW-1185">Reference proteome</keyword>
<dbReference type="VEuPathDB" id="VectorBase:ASIC011989"/>
<feature type="compositionally biased region" description="Basic residues" evidence="1">
    <location>
        <begin position="566"/>
        <end position="575"/>
    </location>
</feature>
<name>A0A084W1Q7_ANOSI</name>
<accession>A0A084W1Q7</accession>
<organism evidence="3">
    <name type="scientific">Anopheles sinensis</name>
    <name type="common">Mosquito</name>
    <dbReference type="NCBI Taxonomy" id="74873"/>
    <lineage>
        <taxon>Eukaryota</taxon>
        <taxon>Metazoa</taxon>
        <taxon>Ecdysozoa</taxon>
        <taxon>Arthropoda</taxon>
        <taxon>Hexapoda</taxon>
        <taxon>Insecta</taxon>
        <taxon>Pterygota</taxon>
        <taxon>Neoptera</taxon>
        <taxon>Endopterygota</taxon>
        <taxon>Diptera</taxon>
        <taxon>Nematocera</taxon>
        <taxon>Culicoidea</taxon>
        <taxon>Culicidae</taxon>
        <taxon>Anophelinae</taxon>
        <taxon>Anopheles</taxon>
    </lineage>
</organism>
<sequence length="1069" mass="120326">MAPKAWVLSALVLLVICTPVLRATENEIPEAVHQLTASVNTRRLANVVGDEFVSFSTKPQDIFDGQGNPICETSFLMAQSLGRTYLKVVADSSQLHLQTTGGQSVIGGPDDAGLVQIKASAWQAFYEWANRAGVVPVFVLDYPTDGGLWDAKKALQVLSAASGLGIEECRWQLGNGNVLDGSKYGEDLKTFRTMLKAFPKQRWGVVACELKPNGAVPLEEIQYFHANIDTLVDAVTISRPLYGESAWNSSSLQREAHLRGLYRQRLPLWLDLVDQRDEEPQPKTSCDDRCLKEGLEYARTLGEAARGGVSTVFKPVHRGSIQQYTLDYLTALLYKRTVGNKVFSVQQQQQPDASRTSVYAYCTRNVSGSVTLVVVNEEETDAINATIRLTTRALSSPVELFLVGVQNGQPTVNNRAFTDGSTVPELVPVTAVTTLSNGVSFYVPAQTILFATVPGVQVRECRNMHLPAWRKPALPRELINDPTSTDVLLQELIGALLEQAPLEPLQRKRRSVATEKRKRFLARFPGAAQDGDLAESLAQALSGAQPEPAPTERSARGPRQTQAYKRQQRRVRQKEKRVEKRNLRKMKHPLRESQRERSKRGGHQLLMHRAASKHPNHRVHQRLLKRMSAKLASRKTKRSSLAEAVNEPPSFMTSNEDEEQQGGRSDFPLGDVHLVISKTAGGTDGGPDYVSLDSEESVEYRKPDRRTPRYRPGVRRRVTISHRDFHRFGLARERMPVDSEEEVNCKYHRGAPRRKEQDMETKETKRVDRYIPIEIERVDQRQENSDEDTTMSPGHEDSREGFTIAQSTNEKEADDADEELTEGSSPSGPSEDQEPDDFDEPEPNRAESEEVQLFTPAPRTSEERQIKPWLDNPPQWSLESTSAEVAEVLHRRYKRSGQALDSVESHEVERLEDFFRTNAKLQQKFAEMFDLLLEAIEELEDSEENDAKEDTDDDDDGDEASENDAHRRTKRNALLHPQSWESRERSNMIQRQQESSESKESQIIPVVRNERADPEPTGTEPVDDHPDGPVVDSDDGKPGAYVLRSVVNFMRRATSEFHQLFSGWFKKTS</sequence>
<feature type="compositionally biased region" description="Basic and acidic residues" evidence="1">
    <location>
        <begin position="753"/>
        <end position="784"/>
    </location>
</feature>
<feature type="compositionally biased region" description="Acidic residues" evidence="1">
    <location>
        <begin position="936"/>
        <end position="962"/>
    </location>
</feature>
<protein>
    <submittedName>
        <fullName evidence="3">AGAP012974-PA-like protein</fullName>
    </submittedName>
</protein>
<dbReference type="Proteomes" id="UP000030765">
    <property type="component" value="Unassembled WGS sequence"/>
</dbReference>
<dbReference type="PANTHER" id="PTHR46145">
    <property type="entry name" value="HEPARANASE"/>
    <property type="match status" value="1"/>
</dbReference>
<feature type="region of interest" description="Disordered" evidence="1">
    <location>
        <begin position="630"/>
        <end position="711"/>
    </location>
</feature>
<dbReference type="STRING" id="74873.A0A084W1Q7"/>
<feature type="region of interest" description="Disordered" evidence="1">
    <location>
        <begin position="936"/>
        <end position="1037"/>
    </location>
</feature>
<dbReference type="EMBL" id="KE525269">
    <property type="protein sequence ID" value="KFB44151.1"/>
    <property type="molecule type" value="Genomic_DNA"/>
</dbReference>